<dbReference type="AlphaFoldDB" id="A0A0F9NZ93"/>
<comment type="caution">
    <text evidence="1">The sequence shown here is derived from an EMBL/GenBank/DDBJ whole genome shotgun (WGS) entry which is preliminary data.</text>
</comment>
<reference evidence="1" key="1">
    <citation type="journal article" date="2015" name="Nature">
        <title>Complex archaea that bridge the gap between prokaryotes and eukaryotes.</title>
        <authorList>
            <person name="Spang A."/>
            <person name="Saw J.H."/>
            <person name="Jorgensen S.L."/>
            <person name="Zaremba-Niedzwiedzka K."/>
            <person name="Martijn J."/>
            <person name="Lind A.E."/>
            <person name="van Eijk R."/>
            <person name="Schleper C."/>
            <person name="Guy L."/>
            <person name="Ettema T.J."/>
        </authorList>
    </citation>
    <scope>NUCLEOTIDE SEQUENCE</scope>
</reference>
<name>A0A0F9NZ93_9ZZZZ</name>
<gene>
    <name evidence="1" type="ORF">LCGC14_0907370</name>
</gene>
<proteinExistence type="predicted"/>
<sequence>MSFGDTKIVINSITYDNHSNNILVGVRKHPETEDSQTAEVVLDNADQRFTALNLRGLTAVISYDEGAGYTATPTLTVMYQTDITSGGNYQTILTLVGIPDLLAEDKASKDYFHNATDTKTVKGLLTEVLDGVAVDTELTATQDTVDSFHNLYNGGIIIVGQSLFIPSRTVKSIQFRLKKVGNPTGDITFFMRPTDYAWTESKVLGDASTLSTSVAWKTITLDTARYVNDEVYLYCEYQGGEAPLLDDDGSVLDAGDYVAIAYNSTGVVAEEKLGLQYADTRWQTYQDQDCGYKYTYDTAGVDCFAHTTSRTATFDSEGSLMDTYQPGKSFRISEGESRLDVVNKLLDYTGDYKRGESDGAVHFFTIPTSGNSYTSDKGEFFTHSNQKALVVPNRQVVKSFDDDDGFEGEATSAASYALLPISGPPLRTDVASSAQATSVAEAIISRLEVNAQVGSDSVPMNNYEQVWNYITTTNNWNGSTTTGNIAYLNRVSMGGKFQQFFSFGRQAKRGISGSTPKREVKTEEFILDNTTLSWGMVKNLFNIIDENTDDLYEKLNVIFLALEKIGVKVDFQERGITFEWVYSTLIQFLSDYYSLGEIVPRWQVTEQLIIPVR</sequence>
<evidence type="ECO:0000313" key="1">
    <source>
        <dbReference type="EMBL" id="KKN23194.1"/>
    </source>
</evidence>
<dbReference type="EMBL" id="LAZR01002995">
    <property type="protein sequence ID" value="KKN23194.1"/>
    <property type="molecule type" value="Genomic_DNA"/>
</dbReference>
<organism evidence="1">
    <name type="scientific">marine sediment metagenome</name>
    <dbReference type="NCBI Taxonomy" id="412755"/>
    <lineage>
        <taxon>unclassified sequences</taxon>
        <taxon>metagenomes</taxon>
        <taxon>ecological metagenomes</taxon>
    </lineage>
</organism>
<accession>A0A0F9NZ93</accession>
<protein>
    <submittedName>
        <fullName evidence="1">Uncharacterized protein</fullName>
    </submittedName>
</protein>